<gene>
    <name evidence="4" type="ORF">PYV00_23205</name>
</gene>
<keyword evidence="1" id="KW-0560">Oxidoreductase</keyword>
<evidence type="ECO:0000256" key="1">
    <source>
        <dbReference type="ARBA" id="ARBA00023002"/>
    </source>
</evidence>
<evidence type="ECO:0000259" key="3">
    <source>
        <dbReference type="Pfam" id="PF02826"/>
    </source>
</evidence>
<organism evidence="4 5">
    <name type="scientific">Novosphingobium album</name>
    <name type="common">ex Liu et al. 2023</name>
    <dbReference type="NCBI Taxonomy" id="3031130"/>
    <lineage>
        <taxon>Bacteria</taxon>
        <taxon>Pseudomonadati</taxon>
        <taxon>Pseudomonadota</taxon>
        <taxon>Alphaproteobacteria</taxon>
        <taxon>Sphingomonadales</taxon>
        <taxon>Sphingomonadaceae</taxon>
        <taxon>Novosphingobium</taxon>
    </lineage>
</organism>
<comment type="caution">
    <text evidence="4">The sequence shown here is derived from an EMBL/GenBank/DDBJ whole genome shotgun (WGS) entry which is preliminary data.</text>
</comment>
<dbReference type="PANTHER" id="PTHR43333:SF1">
    <property type="entry name" value="D-ISOMER SPECIFIC 2-HYDROXYACID DEHYDROGENASE NAD-BINDING DOMAIN-CONTAINING PROTEIN"/>
    <property type="match status" value="1"/>
</dbReference>
<evidence type="ECO:0000313" key="4">
    <source>
        <dbReference type="EMBL" id="MDE8654610.1"/>
    </source>
</evidence>
<protein>
    <submittedName>
        <fullName evidence="4">D-2-hydroxyacid dehydrogenase</fullName>
    </submittedName>
</protein>
<dbReference type="Proteomes" id="UP001216253">
    <property type="component" value="Unassembled WGS sequence"/>
</dbReference>
<dbReference type="Gene3D" id="3.40.50.720">
    <property type="entry name" value="NAD(P)-binding Rossmann-like Domain"/>
    <property type="match status" value="2"/>
</dbReference>
<dbReference type="PANTHER" id="PTHR43333">
    <property type="entry name" value="2-HACID_DH_C DOMAIN-CONTAINING PROTEIN"/>
    <property type="match status" value="1"/>
</dbReference>
<evidence type="ECO:0000313" key="5">
    <source>
        <dbReference type="Proteomes" id="UP001216253"/>
    </source>
</evidence>
<reference evidence="4 5" key="1">
    <citation type="submission" date="2023-03" db="EMBL/GenBank/DDBJ databases">
        <title>NovoSphingobium album sp. nov. isolated from polycyclic aromatic hydrocarbons- and heavy-metal polluted soil.</title>
        <authorList>
            <person name="Liu Z."/>
            <person name="Wang K."/>
        </authorList>
    </citation>
    <scope>NUCLEOTIDE SEQUENCE [LARGE SCALE GENOMIC DNA]</scope>
    <source>
        <strain evidence="4 5">H3SJ31-1</strain>
    </source>
</reference>
<dbReference type="InterPro" id="IPR036291">
    <property type="entry name" value="NAD(P)-bd_dom_sf"/>
</dbReference>
<dbReference type="SUPFAM" id="SSF52283">
    <property type="entry name" value="Formate/glycerate dehydrogenase catalytic domain-like"/>
    <property type="match status" value="1"/>
</dbReference>
<feature type="domain" description="D-isomer specific 2-hydroxyacid dehydrogenase NAD-binding" evidence="3">
    <location>
        <begin position="122"/>
        <end position="294"/>
    </location>
</feature>
<accession>A0ABT5WXH8</accession>
<dbReference type="CDD" id="cd05300">
    <property type="entry name" value="2-Hacid_dh_1"/>
    <property type="match status" value="1"/>
</dbReference>
<dbReference type="EMBL" id="JARESE010000092">
    <property type="protein sequence ID" value="MDE8654610.1"/>
    <property type="molecule type" value="Genomic_DNA"/>
</dbReference>
<dbReference type="Pfam" id="PF02826">
    <property type="entry name" value="2-Hacid_dh_C"/>
    <property type="match status" value="1"/>
</dbReference>
<dbReference type="InterPro" id="IPR006140">
    <property type="entry name" value="D-isomer_DH_NAD-bd"/>
</dbReference>
<evidence type="ECO:0000256" key="2">
    <source>
        <dbReference type="ARBA" id="ARBA00023027"/>
    </source>
</evidence>
<keyword evidence="5" id="KW-1185">Reference proteome</keyword>
<keyword evidence="2" id="KW-0520">NAD</keyword>
<sequence length="328" mass="35688">MISTLRLLVLNFPGQSEPFRITERNVLEALDRSPRGSLPLTVDVRLADDPNLAEAIAVADAILGPDFPRADIKARGKQLKLVQTTAAGIDHLLPLDWLPPAAAFATANGVHEGAKLTEWAMMVFLMLHTQMPHFITAQREHRWSRRLSASVKGKTALIYGTGAVGRSIAAGAERLGIERIGVRRSAGSVAGFSRILTMDEAHAFLPQADFVVLATPLTPETHNMMNRDVFTRMSPGAHFANFGRGRLVDQQALVEALESGHLGGAIVDVTTPEPPDPDSPFWDAPRLVITPHLSSDDPASHVPRVLDILIENLYRVIGGEPLKNSLQR</sequence>
<dbReference type="RefSeq" id="WP_275230731.1">
    <property type="nucleotide sequence ID" value="NZ_JARESE010000092.1"/>
</dbReference>
<proteinExistence type="predicted"/>
<dbReference type="SUPFAM" id="SSF51735">
    <property type="entry name" value="NAD(P)-binding Rossmann-fold domains"/>
    <property type="match status" value="1"/>
</dbReference>
<name>A0ABT5WXH8_9SPHN</name>